<dbReference type="InterPro" id="IPR036908">
    <property type="entry name" value="RlpA-like_sf"/>
</dbReference>
<dbReference type="GO" id="GO:0004553">
    <property type="term" value="F:hydrolase activity, hydrolyzing O-glycosyl compounds"/>
    <property type="evidence" value="ECO:0007669"/>
    <property type="project" value="InterPro"/>
</dbReference>
<feature type="domain" description="LysM" evidence="3">
    <location>
        <begin position="47"/>
        <end position="91"/>
    </location>
</feature>
<dbReference type="InterPro" id="IPR018392">
    <property type="entry name" value="LysM"/>
</dbReference>
<feature type="signal peptide" evidence="2">
    <location>
        <begin position="1"/>
        <end position="24"/>
    </location>
</feature>
<evidence type="ECO:0000313" key="5">
    <source>
        <dbReference type="Proteomes" id="UP000183508"/>
    </source>
</evidence>
<reference evidence="5" key="1">
    <citation type="submission" date="2016-10" db="EMBL/GenBank/DDBJ databases">
        <authorList>
            <person name="Varghese N."/>
        </authorList>
    </citation>
    <scope>NUCLEOTIDE SEQUENCE [LARGE SCALE GENOMIC DNA]</scope>
    <source>
        <strain evidence="5">DSM 17980</strain>
    </source>
</reference>
<evidence type="ECO:0000256" key="1">
    <source>
        <dbReference type="ARBA" id="ARBA00022729"/>
    </source>
</evidence>
<dbReference type="PANTHER" id="PTHR39160">
    <property type="entry name" value="CELL WALL-BINDING PROTEIN YOCH"/>
    <property type="match status" value="1"/>
</dbReference>
<accession>A0A1I7FP94</accession>
<evidence type="ECO:0000256" key="2">
    <source>
        <dbReference type="SAM" id="SignalP"/>
    </source>
</evidence>
<dbReference type="SUPFAM" id="SSF50685">
    <property type="entry name" value="Barwin-like endoglucanases"/>
    <property type="match status" value="1"/>
</dbReference>
<proteinExistence type="predicted"/>
<dbReference type="Gene3D" id="3.10.350.10">
    <property type="entry name" value="LysM domain"/>
    <property type="match status" value="1"/>
</dbReference>
<dbReference type="RefSeq" id="WP_175511403.1">
    <property type="nucleotide sequence ID" value="NZ_FPBV01000001.1"/>
</dbReference>
<organism evidence="4 5">
    <name type="scientific">Alicyclobacillus macrosporangiidus</name>
    <dbReference type="NCBI Taxonomy" id="392015"/>
    <lineage>
        <taxon>Bacteria</taxon>
        <taxon>Bacillati</taxon>
        <taxon>Bacillota</taxon>
        <taxon>Bacilli</taxon>
        <taxon>Bacillales</taxon>
        <taxon>Alicyclobacillaceae</taxon>
        <taxon>Alicyclobacillus</taxon>
    </lineage>
</organism>
<sequence length="241" mass="26346">MTRSERAWLAGLLGLLAAPVVAWAAVELPTTTVIDDRMPSFHFQPTEVYTVRPGDTLWTLSDRLGVPVAQLIADNEIVNPDMLQIGQKLVYHPPGWRDPVRSLLGLEVRRTPDPAPQNLSSRGSDPMQFLPKGTRVIYCTLTAYTAGFESTGKNPGDPLYGVTATGKHVVQGETVAVDPRVIPYGTRVFIPGIGYRVAEDTGGAIAGRHIDIYYDDVQVARHFGVKYHVPVYILPNDQTGA</sequence>
<protein>
    <submittedName>
        <fullName evidence="4">3D (Asp-Asp-Asp) domain-containing protein</fullName>
    </submittedName>
</protein>
<keyword evidence="5" id="KW-1185">Reference proteome</keyword>
<dbReference type="CDD" id="cd14667">
    <property type="entry name" value="3D_containing_proteins"/>
    <property type="match status" value="1"/>
</dbReference>
<dbReference type="PANTHER" id="PTHR39160:SF4">
    <property type="entry name" value="RESUSCITATION-PROMOTING FACTOR RPFB"/>
    <property type="match status" value="1"/>
</dbReference>
<dbReference type="InterPro" id="IPR036779">
    <property type="entry name" value="LysM_dom_sf"/>
</dbReference>
<keyword evidence="1 2" id="KW-0732">Signal</keyword>
<dbReference type="SUPFAM" id="SSF54106">
    <property type="entry name" value="LysM domain"/>
    <property type="match status" value="1"/>
</dbReference>
<dbReference type="Pfam" id="PF06725">
    <property type="entry name" value="3D"/>
    <property type="match status" value="1"/>
</dbReference>
<dbReference type="eggNOG" id="COG3584">
    <property type="taxonomic scope" value="Bacteria"/>
</dbReference>
<dbReference type="STRING" id="392015.SAMN05421543_101374"/>
<dbReference type="Gene3D" id="2.40.40.10">
    <property type="entry name" value="RlpA-like domain"/>
    <property type="match status" value="1"/>
</dbReference>
<name>A0A1I7FP94_9BACL</name>
<dbReference type="InterPro" id="IPR059180">
    <property type="entry name" value="3D_YorM"/>
</dbReference>
<dbReference type="EMBL" id="FPBV01000001">
    <property type="protein sequence ID" value="SFU38003.1"/>
    <property type="molecule type" value="Genomic_DNA"/>
</dbReference>
<dbReference type="InterPro" id="IPR051933">
    <property type="entry name" value="Resuscitation_pf_RpfB"/>
</dbReference>
<dbReference type="GO" id="GO:0019867">
    <property type="term" value="C:outer membrane"/>
    <property type="evidence" value="ECO:0007669"/>
    <property type="project" value="InterPro"/>
</dbReference>
<dbReference type="PROSITE" id="PS51782">
    <property type="entry name" value="LYSM"/>
    <property type="match status" value="1"/>
</dbReference>
<dbReference type="Proteomes" id="UP000183508">
    <property type="component" value="Unassembled WGS sequence"/>
</dbReference>
<dbReference type="Pfam" id="PF01476">
    <property type="entry name" value="LysM"/>
    <property type="match status" value="1"/>
</dbReference>
<dbReference type="SMART" id="SM00257">
    <property type="entry name" value="LysM"/>
    <property type="match status" value="1"/>
</dbReference>
<evidence type="ECO:0000259" key="3">
    <source>
        <dbReference type="PROSITE" id="PS51782"/>
    </source>
</evidence>
<evidence type="ECO:0000313" key="4">
    <source>
        <dbReference type="EMBL" id="SFU38003.1"/>
    </source>
</evidence>
<dbReference type="AlphaFoldDB" id="A0A1I7FP94"/>
<gene>
    <name evidence="4" type="ORF">SAMN05421543_101374</name>
</gene>
<dbReference type="GO" id="GO:0009254">
    <property type="term" value="P:peptidoglycan turnover"/>
    <property type="evidence" value="ECO:0007669"/>
    <property type="project" value="InterPro"/>
</dbReference>
<dbReference type="CDD" id="cd00118">
    <property type="entry name" value="LysM"/>
    <property type="match status" value="1"/>
</dbReference>
<feature type="chain" id="PRO_5010275112" evidence="2">
    <location>
        <begin position="25"/>
        <end position="241"/>
    </location>
</feature>
<dbReference type="InterPro" id="IPR010611">
    <property type="entry name" value="3D_dom"/>
</dbReference>